<feature type="transmembrane region" description="Helical" evidence="2">
    <location>
        <begin position="122"/>
        <end position="142"/>
    </location>
</feature>
<protein>
    <submittedName>
        <fullName evidence="3">Uncharacterized protein</fullName>
    </submittedName>
</protein>
<dbReference type="Proteomes" id="UP000094065">
    <property type="component" value="Unassembled WGS sequence"/>
</dbReference>
<dbReference type="EMBL" id="AWGJ01000012">
    <property type="protein sequence ID" value="ODN73701.1"/>
    <property type="molecule type" value="Genomic_DNA"/>
</dbReference>
<dbReference type="OrthoDB" id="10579242at2759"/>
<feature type="compositionally biased region" description="Basic and acidic residues" evidence="1">
    <location>
        <begin position="10"/>
        <end position="29"/>
    </location>
</feature>
<name>A0A1E3HE34_9TREE</name>
<accession>A0A1E3HE34</accession>
<organism evidence="3 4">
    <name type="scientific">Cryptococcus amylolentus CBS 6039</name>
    <dbReference type="NCBI Taxonomy" id="1295533"/>
    <lineage>
        <taxon>Eukaryota</taxon>
        <taxon>Fungi</taxon>
        <taxon>Dikarya</taxon>
        <taxon>Basidiomycota</taxon>
        <taxon>Agaricomycotina</taxon>
        <taxon>Tremellomycetes</taxon>
        <taxon>Tremellales</taxon>
        <taxon>Cryptococcaceae</taxon>
        <taxon>Cryptococcus</taxon>
    </lineage>
</organism>
<evidence type="ECO:0000313" key="4">
    <source>
        <dbReference type="Proteomes" id="UP000094065"/>
    </source>
</evidence>
<feature type="transmembrane region" description="Helical" evidence="2">
    <location>
        <begin position="248"/>
        <end position="274"/>
    </location>
</feature>
<gene>
    <name evidence="3" type="ORF">L202_07245</name>
</gene>
<keyword evidence="2" id="KW-0472">Membrane</keyword>
<comment type="caution">
    <text evidence="3">The sequence shown here is derived from an EMBL/GenBank/DDBJ whole genome shotgun (WGS) entry which is preliminary data.</text>
</comment>
<evidence type="ECO:0000256" key="2">
    <source>
        <dbReference type="SAM" id="Phobius"/>
    </source>
</evidence>
<sequence>MGAQASSMPKDPEKADPEKVSSLQDEKQGGGEVCIDGGTDILTSIDGNNEKIPTAPIDASHRLDEQVRILEEHDRQSRNTFFQSRMVPAFLIMGYIPLYAFQLSLLTNYWERPGSECVAAPIFIWIYVCFTTYSLGKAWVYAPSERGRVARKMRERLATLLELVIRDEKVPERIASARAVAQPFTELLPPWTPYIDPMAVEGFGLEYNWRVSLLGFAITTFYVFRYLGGFTWMDDMENPGILHSRYQLAIAAMCGLPGARALRLAGLPVLRWLANRGLDEQWKRWKTELPFWVWMAAADTGGLPFEMIAKWLDEDPVAKQQYDNLLDVVEHMQEA</sequence>
<evidence type="ECO:0000256" key="1">
    <source>
        <dbReference type="SAM" id="MobiDB-lite"/>
    </source>
</evidence>
<keyword evidence="2" id="KW-1133">Transmembrane helix</keyword>
<dbReference type="RefSeq" id="XP_018989563.1">
    <property type="nucleotide sequence ID" value="XM_019141920.1"/>
</dbReference>
<keyword evidence="2" id="KW-0812">Transmembrane</keyword>
<reference evidence="3 4" key="1">
    <citation type="submission" date="2016-06" db="EMBL/GenBank/DDBJ databases">
        <title>Evolution of pathogenesis and genome organization in the Tremellales.</title>
        <authorList>
            <person name="Cuomo C."/>
            <person name="Litvintseva A."/>
            <person name="Heitman J."/>
            <person name="Chen Y."/>
            <person name="Sun S."/>
            <person name="Springer D."/>
            <person name="Dromer F."/>
            <person name="Young S."/>
            <person name="Zeng Q."/>
            <person name="Chapman S."/>
            <person name="Gujja S."/>
            <person name="Saif S."/>
            <person name="Birren B."/>
        </authorList>
    </citation>
    <scope>NUCLEOTIDE SEQUENCE [LARGE SCALE GENOMIC DNA]</scope>
    <source>
        <strain evidence="3 4">CBS 6039</strain>
    </source>
</reference>
<dbReference type="AlphaFoldDB" id="A0A1E3HE34"/>
<keyword evidence="4" id="KW-1185">Reference proteome</keyword>
<feature type="transmembrane region" description="Helical" evidence="2">
    <location>
        <begin position="207"/>
        <end position="228"/>
    </location>
</feature>
<feature type="transmembrane region" description="Helical" evidence="2">
    <location>
        <begin position="87"/>
        <end position="110"/>
    </location>
</feature>
<proteinExistence type="predicted"/>
<feature type="region of interest" description="Disordered" evidence="1">
    <location>
        <begin position="1"/>
        <end position="33"/>
    </location>
</feature>
<evidence type="ECO:0000313" key="3">
    <source>
        <dbReference type="EMBL" id="ODN73701.1"/>
    </source>
</evidence>
<dbReference type="GeneID" id="30158554"/>